<dbReference type="InterPro" id="IPR029021">
    <property type="entry name" value="Prot-tyrosine_phosphatase-like"/>
</dbReference>
<dbReference type="SMART" id="SM00404">
    <property type="entry name" value="PTPc_motif"/>
    <property type="match status" value="1"/>
</dbReference>
<feature type="domain" description="Tyrosine-protein phosphatase" evidence="4">
    <location>
        <begin position="541"/>
        <end position="841"/>
    </location>
</feature>
<dbReference type="PROSITE" id="PS50206">
    <property type="entry name" value="RHODANESE_3"/>
    <property type="match status" value="1"/>
</dbReference>
<sequence length="847" mass="94118">MQGSTAARQSPSSSPWAADHHSRQLGDILNTSPFHIQHQHPTFTGAMPSPFLFPRDSSDGGSGGSGISANYFGLPVDNYGSPPGSNPGSHAKKNWDMLSQSYSSIPSPGLQRISPNLAQKHTISLVGGNSQTGPGSPSRSGDHATPHFATNRPDSRTNTESSRSMRNDIQAGGFLEPHNSDILHASPMQISPMENFQQGQSNQVASFNFPDTYSPNISQPTSSTNTPGEGYLPKRQQNFSLSLPGTAHSPLSSSSGEDHRRADTLPTPIDQLPISFITVDDCGRLLETAAEMTLLLDIRPYPQFSQANITNSLNLCIPTTLLKRPSFNTDKLKDTFINESEKQKFLSWRQCAYIIVYDSSTEQPRDATPLMNVLKKFKAEGWRGEGRILRGGFAAFASRFPNQIRQQRQSKAKPTGTQNRPMTLNLPSTLPVAGGCSLPDAAAADPFFSNIRQNMDLVGGVGQMPLKLPDALTPHHNKNLPQWLRKASAQEDKGHEVSQKFLKIEQRELHRMREALDSHANYDEKSSSNKFRVAGIEKGSKNRYNDIYPFDHSRVHLQDVPSGSCDYINASHIRAKLTNKTYIATQAPIPDTFTDFWRVIWENDVRVIVALTAEVERGQIKCHSYWNTNSYGPFKVKALGERRVYVDLPQDTATPTQPSPASEGKPSSEGLFNAGDERPYIVVRHFTLSHSTYPFQPIREITQLQYSYWPDFGTTSQPSHLLKLIEQCNKITRRSSGLDISAEEAEPPGLRPIVVHCSAGCGRTGTFCTVDSVLDILKQQRAKRHRHNDSSNKNNDDNEKWVYDDSTDLVAKTVEDFRTQRPSMVQNLSQFVLCYETVLEWAVSHNT</sequence>
<evidence type="ECO:0000259" key="5">
    <source>
        <dbReference type="PROSITE" id="PS50056"/>
    </source>
</evidence>
<protein>
    <recommendedName>
        <fullName evidence="2">protein-tyrosine-phosphatase</fullName>
        <ecNumber evidence="2">3.1.3.48</ecNumber>
    </recommendedName>
</protein>
<dbReference type="PRINTS" id="PR00700">
    <property type="entry name" value="PRTYPHPHTASE"/>
</dbReference>
<keyword evidence="8" id="KW-1185">Reference proteome</keyword>
<organism evidence="7 8">
    <name type="scientific">Talaromyces stipitatus (strain ATCC 10500 / CBS 375.48 / QM 6759 / NRRL 1006)</name>
    <name type="common">Penicillium stipitatum</name>
    <dbReference type="NCBI Taxonomy" id="441959"/>
    <lineage>
        <taxon>Eukaryota</taxon>
        <taxon>Fungi</taxon>
        <taxon>Dikarya</taxon>
        <taxon>Ascomycota</taxon>
        <taxon>Pezizomycotina</taxon>
        <taxon>Eurotiomycetes</taxon>
        <taxon>Eurotiomycetidae</taxon>
        <taxon>Eurotiales</taxon>
        <taxon>Trichocomaceae</taxon>
        <taxon>Talaromyces</taxon>
        <taxon>Talaromyces sect. Talaromyces</taxon>
    </lineage>
</organism>
<dbReference type="InterPro" id="IPR000242">
    <property type="entry name" value="PTP_cat"/>
</dbReference>
<dbReference type="PROSITE" id="PS50055">
    <property type="entry name" value="TYR_PHOSPHATASE_PTP"/>
    <property type="match status" value="1"/>
</dbReference>
<dbReference type="eggNOG" id="KOG0789">
    <property type="taxonomic scope" value="Eukaryota"/>
</dbReference>
<dbReference type="InterPro" id="IPR000387">
    <property type="entry name" value="Tyr_Pase_dom"/>
</dbReference>
<dbReference type="OMA" id="WQQDVRV"/>
<dbReference type="PANTHER" id="PTHR19134:SF561">
    <property type="entry name" value="PROTEIN TYROSINE PHOSPHATASE 36E, ISOFORM A"/>
    <property type="match status" value="1"/>
</dbReference>
<dbReference type="Gene3D" id="3.90.190.10">
    <property type="entry name" value="Protein tyrosine phosphatase superfamily"/>
    <property type="match status" value="1"/>
</dbReference>
<dbReference type="PROSITE" id="PS00383">
    <property type="entry name" value="TYR_PHOSPHATASE_1"/>
    <property type="match status" value="1"/>
</dbReference>
<feature type="compositionally biased region" description="Polar residues" evidence="3">
    <location>
        <begin position="29"/>
        <end position="42"/>
    </location>
</feature>
<evidence type="ECO:0000256" key="1">
    <source>
        <dbReference type="ARBA" id="ARBA00009649"/>
    </source>
</evidence>
<accession>B8MA48</accession>
<dbReference type="CDD" id="cd18533">
    <property type="entry name" value="PTP_fungal"/>
    <property type="match status" value="1"/>
</dbReference>
<feature type="compositionally biased region" description="Polar residues" evidence="3">
    <location>
        <begin position="205"/>
        <end position="227"/>
    </location>
</feature>
<feature type="region of interest" description="Disordered" evidence="3">
    <location>
        <begin position="125"/>
        <end position="164"/>
    </location>
</feature>
<dbReference type="Gene3D" id="3.40.250.10">
    <property type="entry name" value="Rhodanese-like domain"/>
    <property type="match status" value="1"/>
</dbReference>
<dbReference type="InterPro" id="IPR050348">
    <property type="entry name" value="Protein-Tyr_Phosphatase"/>
</dbReference>
<dbReference type="PhylomeDB" id="B8MA48"/>
<feature type="region of interest" description="Disordered" evidence="3">
    <location>
        <begin position="650"/>
        <end position="670"/>
    </location>
</feature>
<dbReference type="AlphaFoldDB" id="B8MA48"/>
<evidence type="ECO:0000259" key="6">
    <source>
        <dbReference type="PROSITE" id="PS50206"/>
    </source>
</evidence>
<evidence type="ECO:0000313" key="8">
    <source>
        <dbReference type="Proteomes" id="UP000001745"/>
    </source>
</evidence>
<dbReference type="GeneID" id="8099361"/>
<dbReference type="InterPro" id="IPR001763">
    <property type="entry name" value="Rhodanese-like_dom"/>
</dbReference>
<proteinExistence type="inferred from homology"/>
<dbReference type="PANTHER" id="PTHR19134">
    <property type="entry name" value="RECEPTOR-TYPE TYROSINE-PROTEIN PHOSPHATASE"/>
    <property type="match status" value="1"/>
</dbReference>
<comment type="similarity">
    <text evidence="1">Belongs to the protein-tyrosine phosphatase family. Non-receptor class subfamily.</text>
</comment>
<dbReference type="EC" id="3.1.3.48" evidence="2"/>
<feature type="region of interest" description="Disordered" evidence="3">
    <location>
        <begin position="1"/>
        <end position="66"/>
    </location>
</feature>
<evidence type="ECO:0000256" key="2">
    <source>
        <dbReference type="ARBA" id="ARBA00013064"/>
    </source>
</evidence>
<feature type="compositionally biased region" description="Polar residues" evidence="3">
    <location>
        <begin position="235"/>
        <end position="255"/>
    </location>
</feature>
<gene>
    <name evidence="7" type="ORF">TSTA_121210</name>
</gene>
<dbReference type="Proteomes" id="UP000001745">
    <property type="component" value="Unassembled WGS sequence"/>
</dbReference>
<dbReference type="SMART" id="SM00194">
    <property type="entry name" value="PTPc"/>
    <property type="match status" value="1"/>
</dbReference>
<dbReference type="InterPro" id="IPR016130">
    <property type="entry name" value="Tyr_Pase_AS"/>
</dbReference>
<dbReference type="EMBL" id="EQ962655">
    <property type="protein sequence ID" value="EED18377.1"/>
    <property type="molecule type" value="Genomic_DNA"/>
</dbReference>
<dbReference type="HOGENOM" id="CLU_001645_11_0_1"/>
<dbReference type="VEuPathDB" id="FungiDB:TSTA_121210"/>
<feature type="compositionally biased region" description="Polar residues" evidence="3">
    <location>
        <begin position="125"/>
        <end position="139"/>
    </location>
</feature>
<dbReference type="PROSITE" id="PS50056">
    <property type="entry name" value="TYR_PHOSPHATASE_2"/>
    <property type="match status" value="1"/>
</dbReference>
<dbReference type="SUPFAM" id="SSF52821">
    <property type="entry name" value="Rhodanese/Cell cycle control phosphatase"/>
    <property type="match status" value="1"/>
</dbReference>
<dbReference type="FunCoup" id="B8MA48">
    <property type="interactions" value="80"/>
</dbReference>
<name>B8MA48_TALSN</name>
<feature type="domain" description="Rhodanese" evidence="6">
    <location>
        <begin position="289"/>
        <end position="405"/>
    </location>
</feature>
<feature type="compositionally biased region" description="Basic and acidic residues" evidence="3">
    <location>
        <begin position="788"/>
        <end position="801"/>
    </location>
</feature>
<dbReference type="InterPro" id="IPR003595">
    <property type="entry name" value="Tyr_Pase_cat"/>
</dbReference>
<dbReference type="RefSeq" id="XP_002482369.1">
    <property type="nucleotide sequence ID" value="XM_002482324.1"/>
</dbReference>
<dbReference type="STRING" id="441959.B8MA48"/>
<dbReference type="SUPFAM" id="SSF52799">
    <property type="entry name" value="(Phosphotyrosine protein) phosphatases II"/>
    <property type="match status" value="1"/>
</dbReference>
<feature type="domain" description="Tyrosine specific protein phosphatases" evidence="5">
    <location>
        <begin position="722"/>
        <end position="832"/>
    </location>
</feature>
<dbReference type="Pfam" id="PF00581">
    <property type="entry name" value="Rhodanese"/>
    <property type="match status" value="1"/>
</dbReference>
<evidence type="ECO:0000256" key="3">
    <source>
        <dbReference type="SAM" id="MobiDB-lite"/>
    </source>
</evidence>
<dbReference type="InterPro" id="IPR036873">
    <property type="entry name" value="Rhodanese-like_dom_sf"/>
</dbReference>
<evidence type="ECO:0000259" key="4">
    <source>
        <dbReference type="PROSITE" id="PS50055"/>
    </source>
</evidence>
<dbReference type="InParanoid" id="B8MA48"/>
<dbReference type="OrthoDB" id="6058203at2759"/>
<dbReference type="GO" id="GO:0004725">
    <property type="term" value="F:protein tyrosine phosphatase activity"/>
    <property type="evidence" value="ECO:0007669"/>
    <property type="project" value="UniProtKB-EC"/>
</dbReference>
<feature type="compositionally biased region" description="Polar residues" evidence="3">
    <location>
        <begin position="1"/>
        <end position="15"/>
    </location>
</feature>
<dbReference type="Pfam" id="PF00102">
    <property type="entry name" value="Y_phosphatase"/>
    <property type="match status" value="2"/>
</dbReference>
<evidence type="ECO:0000313" key="7">
    <source>
        <dbReference type="EMBL" id="EED18377.1"/>
    </source>
</evidence>
<dbReference type="FunFam" id="3.40.250.10:FF:000051">
    <property type="entry name" value="Protein tyrosine phosphatase (Pyp1), putative"/>
    <property type="match status" value="1"/>
</dbReference>
<dbReference type="FunFam" id="3.90.190.10:FF:000142">
    <property type="entry name" value="Protein tyrosine phosphatase (Pyp1), putative"/>
    <property type="match status" value="1"/>
</dbReference>
<feature type="compositionally biased region" description="Polar residues" evidence="3">
    <location>
        <begin position="651"/>
        <end position="660"/>
    </location>
</feature>
<feature type="region of interest" description="Disordered" evidence="3">
    <location>
        <begin position="781"/>
        <end position="801"/>
    </location>
</feature>
<dbReference type="CDD" id="cd01446">
    <property type="entry name" value="DSP_MapKP"/>
    <property type="match status" value="1"/>
</dbReference>
<feature type="region of interest" description="Disordered" evidence="3">
    <location>
        <begin position="205"/>
        <end position="266"/>
    </location>
</feature>
<reference evidence="8" key="1">
    <citation type="journal article" date="2015" name="Genome Announc.">
        <title>Genome sequence of the AIDS-associated pathogen Penicillium marneffei (ATCC18224) and its near taxonomic relative Talaromyces stipitatus (ATCC10500).</title>
        <authorList>
            <person name="Nierman W.C."/>
            <person name="Fedorova-Abrams N.D."/>
            <person name="Andrianopoulos A."/>
        </authorList>
    </citation>
    <scope>NUCLEOTIDE SEQUENCE [LARGE SCALE GENOMIC DNA]</scope>
    <source>
        <strain evidence="8">ATCC 10500 / CBS 375.48 / QM 6759 / NRRL 1006</strain>
    </source>
</reference>